<dbReference type="PANTHER" id="PTHR43397:SF1">
    <property type="entry name" value="ERGOTHIONEINE BIOSYNTHESIS PROTEIN 1"/>
    <property type="match status" value="1"/>
</dbReference>
<dbReference type="InterPro" id="IPR029063">
    <property type="entry name" value="SAM-dependent_MTases_sf"/>
</dbReference>
<evidence type="ECO:0000256" key="2">
    <source>
        <dbReference type="ARBA" id="ARBA00022679"/>
    </source>
</evidence>
<dbReference type="SUPFAM" id="SSF53335">
    <property type="entry name" value="S-adenosyl-L-methionine-dependent methyltransferases"/>
    <property type="match status" value="1"/>
</dbReference>
<comment type="caution">
    <text evidence="4">The sequence shown here is derived from an EMBL/GenBank/DDBJ whole genome shotgun (WGS) entry which is preliminary data.</text>
</comment>
<dbReference type="EMBL" id="BAABFN010000002">
    <property type="protein sequence ID" value="GAA4308468.1"/>
    <property type="molecule type" value="Genomic_DNA"/>
</dbReference>
<dbReference type="Pfam" id="PF10017">
    <property type="entry name" value="Methyltransf_33"/>
    <property type="match status" value="1"/>
</dbReference>
<proteinExistence type="predicted"/>
<dbReference type="Gene3D" id="3.40.50.150">
    <property type="entry name" value="Vaccinia Virus protein VP39"/>
    <property type="match status" value="1"/>
</dbReference>
<keyword evidence="5" id="KW-1185">Reference proteome</keyword>
<dbReference type="NCBIfam" id="TIGR03438">
    <property type="entry name" value="egtD_ergothio"/>
    <property type="match status" value="1"/>
</dbReference>
<evidence type="ECO:0000313" key="4">
    <source>
        <dbReference type="EMBL" id="GAA4308468.1"/>
    </source>
</evidence>
<dbReference type="InterPro" id="IPR051128">
    <property type="entry name" value="EgtD_Methyltrsf_superfamily"/>
</dbReference>
<organism evidence="4 5">
    <name type="scientific">Compostibacter hankyongensis</name>
    <dbReference type="NCBI Taxonomy" id="1007089"/>
    <lineage>
        <taxon>Bacteria</taxon>
        <taxon>Pseudomonadati</taxon>
        <taxon>Bacteroidota</taxon>
        <taxon>Chitinophagia</taxon>
        <taxon>Chitinophagales</taxon>
        <taxon>Chitinophagaceae</taxon>
        <taxon>Compostibacter</taxon>
    </lineage>
</organism>
<dbReference type="InterPro" id="IPR019257">
    <property type="entry name" value="MeTrfase_dom"/>
</dbReference>
<accession>A0ABP8FQ38</accession>
<evidence type="ECO:0000256" key="1">
    <source>
        <dbReference type="ARBA" id="ARBA00022603"/>
    </source>
</evidence>
<dbReference type="PANTHER" id="PTHR43397">
    <property type="entry name" value="ERGOTHIONEINE BIOSYNTHESIS PROTEIN 1"/>
    <property type="match status" value="1"/>
</dbReference>
<dbReference type="PIRSF" id="PIRSF018005">
    <property type="entry name" value="UCP018005"/>
    <property type="match status" value="1"/>
</dbReference>
<gene>
    <name evidence="4" type="primary">egtD</name>
    <name evidence="4" type="ORF">GCM10023143_15820</name>
</gene>
<keyword evidence="2" id="KW-0808">Transferase</keyword>
<dbReference type="InterPro" id="IPR017804">
    <property type="entry name" value="MeTrfase_EgtD-like"/>
</dbReference>
<sequence>MNQFFRDVWQGLHATPKYLQSKYFYDEKGDKLFQQIMKSPEYYLTRCELEIFTTQAERISALICSNLKAFNIVELGAGDGFKSVHLLRKLREQKADFTYYPIDISKNIIMQLSKKLQKEMPGLEVCGLNGEYFAMLEKIKQQSGKNKVVLFLGSSIGNIPFEETASFLRELKARLLPGDLLLTGFDLKKDPAIILKAYNDDAGLTKAFNLNLLKRINDELDADFDPDRFEHCPVYDEQTGACKSFLKSTARQKVRIGEEGWIHFEKDERIFMEISQKYTAGQTDELAAEAGFKPLLHLFDSRKWFLDALWQ</sequence>
<name>A0ABP8FQ38_9BACT</name>
<dbReference type="RefSeq" id="WP_344977999.1">
    <property type="nucleotide sequence ID" value="NZ_BAABFN010000002.1"/>
</dbReference>
<evidence type="ECO:0000313" key="5">
    <source>
        <dbReference type="Proteomes" id="UP001501207"/>
    </source>
</evidence>
<dbReference type="InterPro" id="IPR035094">
    <property type="entry name" value="EgtD"/>
</dbReference>
<evidence type="ECO:0000259" key="3">
    <source>
        <dbReference type="Pfam" id="PF10017"/>
    </source>
</evidence>
<keyword evidence="1" id="KW-0489">Methyltransferase</keyword>
<dbReference type="Proteomes" id="UP001501207">
    <property type="component" value="Unassembled WGS sequence"/>
</dbReference>
<protein>
    <submittedName>
        <fullName evidence="4">L-histidine N(Alpha)-methyltransferase</fullName>
    </submittedName>
</protein>
<reference evidence="5" key="1">
    <citation type="journal article" date="2019" name="Int. J. Syst. Evol. Microbiol.">
        <title>The Global Catalogue of Microorganisms (GCM) 10K type strain sequencing project: providing services to taxonomists for standard genome sequencing and annotation.</title>
        <authorList>
            <consortium name="The Broad Institute Genomics Platform"/>
            <consortium name="The Broad Institute Genome Sequencing Center for Infectious Disease"/>
            <person name="Wu L."/>
            <person name="Ma J."/>
        </authorList>
    </citation>
    <scope>NUCLEOTIDE SEQUENCE [LARGE SCALE GENOMIC DNA]</scope>
    <source>
        <strain evidence="5">JCM 17664</strain>
    </source>
</reference>
<feature type="domain" description="Histidine-specific methyltransferase SAM-dependent" evidence="3">
    <location>
        <begin position="6"/>
        <end position="311"/>
    </location>
</feature>